<dbReference type="Gene3D" id="3.30.70.330">
    <property type="match status" value="1"/>
</dbReference>
<comment type="caution">
    <text evidence="4">The sequence shown here is derived from an EMBL/GenBank/DDBJ whole genome shotgun (WGS) entry which is preliminary data.</text>
</comment>
<dbReference type="InterPro" id="IPR035979">
    <property type="entry name" value="RBD_domain_sf"/>
</dbReference>
<dbReference type="OrthoDB" id="5970at2759"/>
<dbReference type="EMBL" id="JAPFRF010000006">
    <property type="protein sequence ID" value="KAJ7329228.1"/>
    <property type="molecule type" value="Genomic_DNA"/>
</dbReference>
<dbReference type="AlphaFoldDB" id="A0A9Q0XTU0"/>
<feature type="domain" description="RRM" evidence="3">
    <location>
        <begin position="24"/>
        <end position="77"/>
    </location>
</feature>
<accession>A0A9Q0XTU0</accession>
<evidence type="ECO:0000259" key="3">
    <source>
        <dbReference type="PROSITE" id="PS50102"/>
    </source>
</evidence>
<evidence type="ECO:0000256" key="2">
    <source>
        <dbReference type="SAM" id="MobiDB-lite"/>
    </source>
</evidence>
<dbReference type="SUPFAM" id="SSF54928">
    <property type="entry name" value="RNA-binding domain, RBD"/>
    <property type="match status" value="1"/>
</dbReference>
<evidence type="ECO:0000313" key="5">
    <source>
        <dbReference type="Proteomes" id="UP001142489"/>
    </source>
</evidence>
<keyword evidence="1" id="KW-0694">RNA-binding</keyword>
<dbReference type="InterPro" id="IPR000504">
    <property type="entry name" value="RRM_dom"/>
</dbReference>
<dbReference type="Pfam" id="PF00076">
    <property type="entry name" value="RRM_1"/>
    <property type="match status" value="1"/>
</dbReference>
<feature type="region of interest" description="Disordered" evidence="2">
    <location>
        <begin position="77"/>
        <end position="129"/>
    </location>
</feature>
<dbReference type="PANTHER" id="PTHR23147">
    <property type="entry name" value="SERINE/ARGININE RICH SPLICING FACTOR"/>
    <property type="match status" value="1"/>
</dbReference>
<dbReference type="Proteomes" id="UP001142489">
    <property type="component" value="Unassembled WGS sequence"/>
</dbReference>
<evidence type="ECO:0000313" key="4">
    <source>
        <dbReference type="EMBL" id="KAJ7329228.1"/>
    </source>
</evidence>
<dbReference type="InterPro" id="IPR012677">
    <property type="entry name" value="Nucleotide-bd_a/b_plait_sf"/>
</dbReference>
<protein>
    <recommendedName>
        <fullName evidence="3">RRM domain-containing protein</fullName>
    </recommendedName>
</protein>
<dbReference type="SMART" id="SM00360">
    <property type="entry name" value="RRM"/>
    <property type="match status" value="1"/>
</dbReference>
<evidence type="ECO:0000256" key="1">
    <source>
        <dbReference type="PROSITE-ProRule" id="PRU00176"/>
    </source>
</evidence>
<name>A0A9Q0XTU0_9SAUR</name>
<reference evidence="4" key="1">
    <citation type="journal article" date="2023" name="DNA Res.">
        <title>Chromosome-level genome assembly of Phrynocephalus forsythii using third-generation DNA sequencing and Hi-C analysis.</title>
        <authorList>
            <person name="Qi Y."/>
            <person name="Zhao W."/>
            <person name="Zhao Y."/>
            <person name="Niu C."/>
            <person name="Cao S."/>
            <person name="Zhang Y."/>
        </authorList>
    </citation>
    <scope>NUCLEOTIDE SEQUENCE</scope>
    <source>
        <tissue evidence="4">Muscle</tissue>
    </source>
</reference>
<proteinExistence type="predicted"/>
<sequence>MHHDLCPLDCKGIIATKLNWNGHLATVGPLHSVWVARNPTGFAFVEFEDPCDAADAVRELDGRTLCGCCVRVELSNGEKRSRNRGPPPSWSRRPRDDYCRRSPAPHRRSPRRRSFSHSHSRSLSRDRRDHCQGREIISLLVRLPDLIDAPGQMIGSRTSGGEMYRKSHYI</sequence>
<organism evidence="4 5">
    <name type="scientific">Phrynocephalus forsythii</name>
    <dbReference type="NCBI Taxonomy" id="171643"/>
    <lineage>
        <taxon>Eukaryota</taxon>
        <taxon>Metazoa</taxon>
        <taxon>Chordata</taxon>
        <taxon>Craniata</taxon>
        <taxon>Vertebrata</taxon>
        <taxon>Euteleostomi</taxon>
        <taxon>Lepidosauria</taxon>
        <taxon>Squamata</taxon>
        <taxon>Bifurcata</taxon>
        <taxon>Unidentata</taxon>
        <taxon>Episquamata</taxon>
        <taxon>Toxicofera</taxon>
        <taxon>Iguania</taxon>
        <taxon>Acrodonta</taxon>
        <taxon>Agamidae</taxon>
        <taxon>Agaminae</taxon>
        <taxon>Phrynocephalus</taxon>
    </lineage>
</organism>
<keyword evidence="5" id="KW-1185">Reference proteome</keyword>
<feature type="compositionally biased region" description="Basic residues" evidence="2">
    <location>
        <begin position="103"/>
        <end position="122"/>
    </location>
</feature>
<gene>
    <name evidence="4" type="ORF">JRQ81_015402</name>
</gene>
<dbReference type="InterPro" id="IPR050907">
    <property type="entry name" value="SRSF"/>
</dbReference>
<dbReference type="PROSITE" id="PS50102">
    <property type="entry name" value="RRM"/>
    <property type="match status" value="1"/>
</dbReference>
<dbReference type="GO" id="GO:0003723">
    <property type="term" value="F:RNA binding"/>
    <property type="evidence" value="ECO:0007669"/>
    <property type="project" value="UniProtKB-UniRule"/>
</dbReference>